<feature type="transmembrane region" description="Helical" evidence="2">
    <location>
        <begin position="169"/>
        <end position="188"/>
    </location>
</feature>
<feature type="transmembrane region" description="Helical" evidence="2">
    <location>
        <begin position="18"/>
        <end position="37"/>
    </location>
</feature>
<dbReference type="GO" id="GO:0016301">
    <property type="term" value="F:kinase activity"/>
    <property type="evidence" value="ECO:0007669"/>
    <property type="project" value="UniProtKB-KW"/>
</dbReference>
<dbReference type="InterPro" id="IPR052155">
    <property type="entry name" value="Biofilm_reg_signaling"/>
</dbReference>
<dbReference type="FunFam" id="3.30.70.270:FF:000001">
    <property type="entry name" value="Diguanylate cyclase domain protein"/>
    <property type="match status" value="1"/>
</dbReference>
<protein>
    <submittedName>
        <fullName evidence="5">Histidine kinase</fullName>
    </submittedName>
</protein>
<evidence type="ECO:0000256" key="1">
    <source>
        <dbReference type="ARBA" id="ARBA00001946"/>
    </source>
</evidence>
<comment type="cofactor">
    <cofactor evidence="1">
        <name>Mg(2+)</name>
        <dbReference type="ChEBI" id="CHEBI:18420"/>
    </cofactor>
</comment>
<dbReference type="OrthoDB" id="9813913at2"/>
<dbReference type="NCBIfam" id="TIGR00254">
    <property type="entry name" value="GGDEF"/>
    <property type="match status" value="1"/>
</dbReference>
<dbReference type="Gene3D" id="3.30.70.270">
    <property type="match status" value="1"/>
</dbReference>
<evidence type="ECO:0000256" key="2">
    <source>
        <dbReference type="SAM" id="Phobius"/>
    </source>
</evidence>
<keyword evidence="2" id="KW-0812">Transmembrane</keyword>
<proteinExistence type="predicted"/>
<feature type="transmembrane region" description="Helical" evidence="2">
    <location>
        <begin position="233"/>
        <end position="254"/>
    </location>
</feature>
<feature type="transmembrane region" description="Helical" evidence="2">
    <location>
        <begin position="135"/>
        <end position="157"/>
    </location>
</feature>
<feature type="domain" description="GGDEF" evidence="4">
    <location>
        <begin position="341"/>
        <end position="474"/>
    </location>
</feature>
<keyword evidence="6" id="KW-1185">Reference proteome</keyword>
<feature type="transmembrane region" description="Helical" evidence="2">
    <location>
        <begin position="266"/>
        <end position="288"/>
    </location>
</feature>
<dbReference type="InterPro" id="IPR000160">
    <property type="entry name" value="GGDEF_dom"/>
</dbReference>
<keyword evidence="5" id="KW-0418">Kinase</keyword>
<dbReference type="InterPro" id="IPR035919">
    <property type="entry name" value="EAL_sf"/>
</dbReference>
<feature type="domain" description="EAL" evidence="3">
    <location>
        <begin position="483"/>
        <end position="737"/>
    </location>
</feature>
<reference evidence="5" key="1">
    <citation type="journal article" date="2014" name="Int. J. Syst. Evol. Microbiol.">
        <title>Complete genome sequence of Corynebacterium casei LMG S-19264T (=DSM 44701T), isolated from a smear-ripened cheese.</title>
        <authorList>
            <consortium name="US DOE Joint Genome Institute (JGI-PGF)"/>
            <person name="Walter F."/>
            <person name="Albersmeier A."/>
            <person name="Kalinowski J."/>
            <person name="Ruckert C."/>
        </authorList>
    </citation>
    <scope>NUCLEOTIDE SEQUENCE</scope>
    <source>
        <strain evidence="5">JCM 13919</strain>
    </source>
</reference>
<gene>
    <name evidence="5" type="ORF">GCM10007966_16670</name>
</gene>
<dbReference type="SUPFAM" id="SSF55073">
    <property type="entry name" value="Nucleotide cyclase"/>
    <property type="match status" value="1"/>
</dbReference>
<keyword evidence="2" id="KW-1133">Transmembrane helix</keyword>
<dbReference type="Gene3D" id="3.20.20.450">
    <property type="entry name" value="EAL domain"/>
    <property type="match status" value="1"/>
</dbReference>
<dbReference type="SUPFAM" id="SSF141868">
    <property type="entry name" value="EAL domain-like"/>
    <property type="match status" value="1"/>
</dbReference>
<dbReference type="PANTHER" id="PTHR44757:SF2">
    <property type="entry name" value="BIOFILM ARCHITECTURE MAINTENANCE PROTEIN MBAA"/>
    <property type="match status" value="1"/>
</dbReference>
<feature type="transmembrane region" description="Helical" evidence="2">
    <location>
        <begin position="98"/>
        <end position="115"/>
    </location>
</feature>
<sequence>MASPLIFDQRTLKRIPPLFVFILILMLGLPVVLLNYFETDFSAFTRDLSVTTGLGTLEIEAQIRGYFRQTLLEWSAFSLAAITVLLAFTQYRLTNDKVALVIGLVVLFSGSVQALHTLIIDGLQPNFLDQKNLDAFIWTFSNTTSGLIFIAGLLLILEFKEKTVRVSTLFLLNFLLLLIAFSLIYYAASRAELPTMWFEFSILSRPYELIYLGLFLGLIIFIYPKVYEEHPNILTNCIFYMAITQIVIALYIMVLSSSPYDSAYNIAYFLKIVFYFIPFSCLIINYVYSYNAVLEAQGRLKLSQEKLKYMASHDALTNLYNRREFESLLEISIANHNREGTSFALFVIDIDNFKTINDTLGHVIGDEYIKKFSEHLETLTRKGDVISRIGGDEYTLITGRIESSTGVRKIAERMVEQLNAPLVVGDKLLTCTVSIGIAIYPSDGETTEELLKHADIAMYSSKKSGKNTYRFYEEKLSYLQNRQAEIESYLRTALKNNEFNLYFQPMYNLITKEIIGTEVLLRWHNEVLGEIPPNEFIPVAEQTGWLIPIGEWVLNKASKQAQEWLSRYKKPLVFSVNVSPIQFENHNFFDKLREILKENALPPEYFEIEITERLLMNPNPEVMSCLDKISGIGVNIAIDDFGMGYTSLTKLKSLPIKTMKIDKFFISEIHDAEHKVIVIDTIIKLSQELGMSVMAEGIETQEQIDYLIAHNCLLGQGFFLNKPLSSEHFEQLVYQKDTL</sequence>
<name>A0A917JVC6_9GAMM</name>
<dbReference type="PROSITE" id="PS50887">
    <property type="entry name" value="GGDEF"/>
    <property type="match status" value="1"/>
</dbReference>
<dbReference type="CDD" id="cd01948">
    <property type="entry name" value="EAL"/>
    <property type="match status" value="1"/>
</dbReference>
<dbReference type="Pfam" id="PF00990">
    <property type="entry name" value="GGDEF"/>
    <property type="match status" value="1"/>
</dbReference>
<organism evidence="5 6">
    <name type="scientific">Legionella impletisoli</name>
    <dbReference type="NCBI Taxonomy" id="343510"/>
    <lineage>
        <taxon>Bacteria</taxon>
        <taxon>Pseudomonadati</taxon>
        <taxon>Pseudomonadota</taxon>
        <taxon>Gammaproteobacteria</taxon>
        <taxon>Legionellales</taxon>
        <taxon>Legionellaceae</taxon>
        <taxon>Legionella</taxon>
    </lineage>
</organism>
<dbReference type="EMBL" id="BMOB01000007">
    <property type="protein sequence ID" value="GGI88608.1"/>
    <property type="molecule type" value="Genomic_DNA"/>
</dbReference>
<dbReference type="RefSeq" id="WP_131776360.1">
    <property type="nucleotide sequence ID" value="NZ_BMOB01000007.1"/>
</dbReference>
<accession>A0A917JVC6</accession>
<dbReference type="Pfam" id="PF17159">
    <property type="entry name" value="MASE3"/>
    <property type="match status" value="1"/>
</dbReference>
<keyword evidence="5" id="KW-0808">Transferase</keyword>
<evidence type="ECO:0000259" key="4">
    <source>
        <dbReference type="PROSITE" id="PS50887"/>
    </source>
</evidence>
<feature type="transmembrane region" description="Helical" evidence="2">
    <location>
        <begin position="208"/>
        <end position="226"/>
    </location>
</feature>
<dbReference type="PROSITE" id="PS50883">
    <property type="entry name" value="EAL"/>
    <property type="match status" value="1"/>
</dbReference>
<dbReference type="CDD" id="cd01949">
    <property type="entry name" value="GGDEF"/>
    <property type="match status" value="1"/>
</dbReference>
<dbReference type="InterPro" id="IPR001633">
    <property type="entry name" value="EAL_dom"/>
</dbReference>
<evidence type="ECO:0000313" key="5">
    <source>
        <dbReference type="EMBL" id="GGI88608.1"/>
    </source>
</evidence>
<dbReference type="InterPro" id="IPR029787">
    <property type="entry name" value="Nucleotide_cyclase"/>
</dbReference>
<dbReference type="Pfam" id="PF00563">
    <property type="entry name" value="EAL"/>
    <property type="match status" value="1"/>
</dbReference>
<evidence type="ECO:0000313" key="6">
    <source>
        <dbReference type="Proteomes" id="UP000630149"/>
    </source>
</evidence>
<dbReference type="SMART" id="SM00267">
    <property type="entry name" value="GGDEF"/>
    <property type="match status" value="1"/>
</dbReference>
<dbReference type="InterPro" id="IPR043128">
    <property type="entry name" value="Rev_trsase/Diguanyl_cyclase"/>
</dbReference>
<dbReference type="SMART" id="SM00052">
    <property type="entry name" value="EAL"/>
    <property type="match status" value="1"/>
</dbReference>
<dbReference type="AlphaFoldDB" id="A0A917JVC6"/>
<dbReference type="InterPro" id="IPR033425">
    <property type="entry name" value="MASE3"/>
</dbReference>
<reference evidence="5" key="2">
    <citation type="submission" date="2020-09" db="EMBL/GenBank/DDBJ databases">
        <authorList>
            <person name="Sun Q."/>
            <person name="Ohkuma M."/>
        </authorList>
    </citation>
    <scope>NUCLEOTIDE SEQUENCE</scope>
    <source>
        <strain evidence="5">JCM 13919</strain>
    </source>
</reference>
<dbReference type="Proteomes" id="UP000630149">
    <property type="component" value="Unassembled WGS sequence"/>
</dbReference>
<dbReference type="PANTHER" id="PTHR44757">
    <property type="entry name" value="DIGUANYLATE CYCLASE DGCP"/>
    <property type="match status" value="1"/>
</dbReference>
<evidence type="ECO:0000259" key="3">
    <source>
        <dbReference type="PROSITE" id="PS50883"/>
    </source>
</evidence>
<keyword evidence="2" id="KW-0472">Membrane</keyword>
<comment type="caution">
    <text evidence="5">The sequence shown here is derived from an EMBL/GenBank/DDBJ whole genome shotgun (WGS) entry which is preliminary data.</text>
</comment>